<evidence type="ECO:0000256" key="4">
    <source>
        <dbReference type="ARBA" id="ARBA00023014"/>
    </source>
</evidence>
<dbReference type="InterPro" id="IPR017900">
    <property type="entry name" value="4Fe4S_Fe_S_CS"/>
</dbReference>
<dbReference type="GO" id="GO:0016491">
    <property type="term" value="F:oxidoreductase activity"/>
    <property type="evidence" value="ECO:0007669"/>
    <property type="project" value="UniProtKB-KW"/>
</dbReference>
<dbReference type="Pfam" id="PF12838">
    <property type="entry name" value="Fer4_7"/>
    <property type="match status" value="1"/>
</dbReference>
<dbReference type="Proteomes" id="UP001238179">
    <property type="component" value="Chromosome"/>
</dbReference>
<evidence type="ECO:0000259" key="5">
    <source>
        <dbReference type="PROSITE" id="PS51379"/>
    </source>
</evidence>
<dbReference type="InterPro" id="IPR017896">
    <property type="entry name" value="4Fe4S_Fe-S-bd"/>
</dbReference>
<dbReference type="CDD" id="cd07034">
    <property type="entry name" value="TPP_PYR_PFOR_IOR-alpha_like"/>
    <property type="match status" value="1"/>
</dbReference>
<reference evidence="7" key="1">
    <citation type="journal article" date="2023" name="Int. J. Syst. Evol. Microbiol.">
        <title>Mesoterricola silvestris gen. nov., sp. nov., Mesoterricola sediminis sp. nov., Geothrix oryzae sp. nov., Geothrix edaphica sp. nov., Geothrix rubra sp. nov., and Geothrix limicola sp. nov., six novel members of Acidobacteriota isolated from soils.</title>
        <authorList>
            <person name="Itoh H."/>
            <person name="Sugisawa Y."/>
            <person name="Mise K."/>
            <person name="Xu Z."/>
            <person name="Kuniyasu M."/>
            <person name="Ushijima N."/>
            <person name="Kawano K."/>
            <person name="Kobayashi E."/>
            <person name="Shiratori Y."/>
            <person name="Masuda Y."/>
            <person name="Senoo K."/>
        </authorList>
    </citation>
    <scope>NUCLEOTIDE SEQUENCE [LARGE SCALE GENOMIC DNA]</scope>
    <source>
        <strain evidence="7">W79</strain>
    </source>
</reference>
<dbReference type="EMBL" id="AP027080">
    <property type="protein sequence ID" value="BDU73976.1"/>
    <property type="molecule type" value="Genomic_DNA"/>
</dbReference>
<gene>
    <name evidence="6" type="ORF">METEAL_31500</name>
</gene>
<dbReference type="InterPro" id="IPR009014">
    <property type="entry name" value="Transketo_C/PFOR_II"/>
</dbReference>
<dbReference type="NCBIfam" id="NF005507">
    <property type="entry name" value="PRK07119.1"/>
    <property type="match status" value="1"/>
</dbReference>
<dbReference type="RefSeq" id="WP_316412649.1">
    <property type="nucleotide sequence ID" value="NZ_AP027080.1"/>
</dbReference>
<dbReference type="SUPFAM" id="SSF52922">
    <property type="entry name" value="TK C-terminal domain-like"/>
    <property type="match status" value="1"/>
</dbReference>
<dbReference type="SUPFAM" id="SSF54862">
    <property type="entry name" value="4Fe-4S ferredoxins"/>
    <property type="match status" value="1"/>
</dbReference>
<keyword evidence="3" id="KW-0408">Iron</keyword>
<evidence type="ECO:0000256" key="3">
    <source>
        <dbReference type="ARBA" id="ARBA00023004"/>
    </source>
</evidence>
<dbReference type="AlphaFoldDB" id="A0AA48GJ68"/>
<keyword evidence="2" id="KW-0560">Oxidoreductase</keyword>
<evidence type="ECO:0000256" key="2">
    <source>
        <dbReference type="ARBA" id="ARBA00023002"/>
    </source>
</evidence>
<dbReference type="GO" id="GO:0046872">
    <property type="term" value="F:metal ion binding"/>
    <property type="evidence" value="ECO:0007669"/>
    <property type="project" value="UniProtKB-KW"/>
</dbReference>
<dbReference type="SUPFAM" id="SSF52518">
    <property type="entry name" value="Thiamin diphosphate-binding fold (THDP-binding)"/>
    <property type="match status" value="1"/>
</dbReference>
<name>A0AA48GJ68_9BACT</name>
<dbReference type="InterPro" id="IPR029061">
    <property type="entry name" value="THDP-binding"/>
</dbReference>
<organism evidence="6 7">
    <name type="scientific">Mesoterricola silvestris</name>
    <dbReference type="NCBI Taxonomy" id="2927979"/>
    <lineage>
        <taxon>Bacteria</taxon>
        <taxon>Pseudomonadati</taxon>
        <taxon>Acidobacteriota</taxon>
        <taxon>Holophagae</taxon>
        <taxon>Holophagales</taxon>
        <taxon>Holophagaceae</taxon>
        <taxon>Mesoterricola</taxon>
    </lineage>
</organism>
<dbReference type="InterPro" id="IPR052368">
    <property type="entry name" value="2-oxoacid_oxidoreductase"/>
</dbReference>
<accession>A0AA48GJ68</accession>
<protein>
    <submittedName>
        <fullName evidence="6">3-methyl-2-oxobutanoate dehydrogenase subunit VorB</fullName>
    </submittedName>
</protein>
<dbReference type="PANTHER" id="PTHR43088:SF1">
    <property type="entry name" value="SUBUNIT OF PYRUVATE:FLAVODOXIN OXIDOREDUCTASE"/>
    <property type="match status" value="1"/>
</dbReference>
<dbReference type="Pfam" id="PF01855">
    <property type="entry name" value="POR_N"/>
    <property type="match status" value="1"/>
</dbReference>
<dbReference type="PROSITE" id="PS00198">
    <property type="entry name" value="4FE4S_FER_1"/>
    <property type="match status" value="1"/>
</dbReference>
<keyword evidence="4" id="KW-0411">Iron-sulfur</keyword>
<dbReference type="InterPro" id="IPR002880">
    <property type="entry name" value="Pyrv_Fd/Flavodoxin_OxRdtase_N"/>
</dbReference>
<evidence type="ECO:0000256" key="1">
    <source>
        <dbReference type="ARBA" id="ARBA00022723"/>
    </source>
</evidence>
<dbReference type="KEGG" id="msil:METEAL_31500"/>
<keyword evidence="1" id="KW-0479">Metal-binding</keyword>
<sequence>MAQLKERPKPFLLPDYCKGCGRCISACAKHCISFDKEIDAATGFVPVVIDLEACNACGLCMDACPEPYGLRETPQDVDFELQDPAKLFGSKKARPEPKAIPNTLIPLPKTEPLVIKGNYASALGALLAGCRHVFGYPITPSTEGAELMAKLLPKLDGTFLQAVSEVATVNHMYGSGGAGYPCMTFTSSPGFSLMLEGVSYMIGAEVPGVFVNVMRGGPGLGNIAPEQSDVKLCCRGLGHGNTHAITLMPSTPQEMLDLTMLAFELTFKYRSPVVLLGDGYLGQMTGKVNLPSAMIKPGIPTWAVNGDPDHRGNLISSIYLSEHDLEMHNIYLNDKYRQMEENETRSESFMAEDAEVLIVATNTPARASKGAVQDLRRQGIKAGLFRPITVWPFPVNQLMKDLAHVKHMVVVEASNGQLEDEIRLALSKAGVTKLPSMTHVRHFGGMLPQQTEVLAHVKAIMAKEVR</sequence>
<dbReference type="Gene3D" id="3.30.70.20">
    <property type="match status" value="1"/>
</dbReference>
<dbReference type="PROSITE" id="PS51379">
    <property type="entry name" value="4FE4S_FER_2"/>
    <property type="match status" value="2"/>
</dbReference>
<feature type="domain" description="4Fe-4S ferredoxin-type" evidence="5">
    <location>
        <begin position="8"/>
        <end position="37"/>
    </location>
</feature>
<dbReference type="Gene3D" id="3.40.50.920">
    <property type="match status" value="1"/>
</dbReference>
<dbReference type="Gene3D" id="3.40.50.970">
    <property type="match status" value="1"/>
</dbReference>
<dbReference type="Pfam" id="PF17147">
    <property type="entry name" value="PFOR_II"/>
    <property type="match status" value="1"/>
</dbReference>
<feature type="domain" description="4Fe-4S ferredoxin-type" evidence="5">
    <location>
        <begin position="45"/>
        <end position="75"/>
    </location>
</feature>
<dbReference type="GO" id="GO:0051536">
    <property type="term" value="F:iron-sulfur cluster binding"/>
    <property type="evidence" value="ECO:0007669"/>
    <property type="project" value="UniProtKB-KW"/>
</dbReference>
<dbReference type="InterPro" id="IPR033412">
    <property type="entry name" value="PFOR_II"/>
</dbReference>
<evidence type="ECO:0000313" key="7">
    <source>
        <dbReference type="Proteomes" id="UP001238179"/>
    </source>
</evidence>
<keyword evidence="7" id="KW-1185">Reference proteome</keyword>
<evidence type="ECO:0000313" key="6">
    <source>
        <dbReference type="EMBL" id="BDU73976.1"/>
    </source>
</evidence>
<dbReference type="PANTHER" id="PTHR43088">
    <property type="entry name" value="SUBUNIT OF PYRUVATE:FLAVODOXIN OXIDOREDUCTASE-RELATED"/>
    <property type="match status" value="1"/>
</dbReference>
<proteinExistence type="predicted"/>